<evidence type="ECO:0000256" key="1">
    <source>
        <dbReference type="ARBA" id="ARBA00004141"/>
    </source>
</evidence>
<evidence type="ECO:0000256" key="4">
    <source>
        <dbReference type="ARBA" id="ARBA00022989"/>
    </source>
</evidence>
<dbReference type="PANTHER" id="PTHR42948">
    <property type="entry name" value="TRANSPORTER"/>
    <property type="match status" value="1"/>
</dbReference>
<organism evidence="9 10">
    <name type="scientific">Nesterenkonia xinjiangensis</name>
    <dbReference type="NCBI Taxonomy" id="225327"/>
    <lineage>
        <taxon>Bacteria</taxon>
        <taxon>Bacillati</taxon>
        <taxon>Actinomycetota</taxon>
        <taxon>Actinomycetes</taxon>
        <taxon>Micrococcales</taxon>
        <taxon>Micrococcaceae</taxon>
        <taxon>Nesterenkonia</taxon>
    </lineage>
</organism>
<dbReference type="GO" id="GO:0016020">
    <property type="term" value="C:membrane"/>
    <property type="evidence" value="ECO:0007669"/>
    <property type="project" value="UniProtKB-SubCell"/>
</dbReference>
<keyword evidence="2 6" id="KW-0813">Transport</keyword>
<feature type="transmembrane region" description="Helical" evidence="8">
    <location>
        <begin position="484"/>
        <end position="503"/>
    </location>
</feature>
<keyword evidence="10" id="KW-1185">Reference proteome</keyword>
<evidence type="ECO:0000256" key="7">
    <source>
        <dbReference type="SAM" id="MobiDB-lite"/>
    </source>
</evidence>
<feature type="transmembrane region" description="Helical" evidence="8">
    <location>
        <begin position="98"/>
        <end position="122"/>
    </location>
</feature>
<feature type="transmembrane region" description="Helical" evidence="8">
    <location>
        <begin position="403"/>
        <end position="424"/>
    </location>
</feature>
<evidence type="ECO:0000256" key="6">
    <source>
        <dbReference type="RuleBase" id="RU003732"/>
    </source>
</evidence>
<dbReference type="PROSITE" id="PS50267">
    <property type="entry name" value="NA_NEUROTRAN_SYMP_3"/>
    <property type="match status" value="1"/>
</dbReference>
<dbReference type="AlphaFoldDB" id="A0A7Z0GLP2"/>
<evidence type="ECO:0000256" key="2">
    <source>
        <dbReference type="ARBA" id="ARBA00022448"/>
    </source>
</evidence>
<dbReference type="InterPro" id="IPR037272">
    <property type="entry name" value="SNS_sf"/>
</dbReference>
<feature type="transmembrane region" description="Helical" evidence="8">
    <location>
        <begin position="445"/>
        <end position="464"/>
    </location>
</feature>
<name>A0A7Z0GLP2_9MICC</name>
<dbReference type="InterPro" id="IPR000175">
    <property type="entry name" value="Na/ntran_symport"/>
</dbReference>
<dbReference type="NCBIfam" id="NF037979">
    <property type="entry name" value="Na_transp"/>
    <property type="match status" value="1"/>
</dbReference>
<keyword evidence="3 6" id="KW-0812">Transmembrane</keyword>
<feature type="transmembrane region" description="Helical" evidence="8">
    <location>
        <begin position="370"/>
        <end position="397"/>
    </location>
</feature>
<keyword evidence="4 8" id="KW-1133">Transmembrane helix</keyword>
<proteinExistence type="inferred from homology"/>
<feature type="region of interest" description="Disordered" evidence="7">
    <location>
        <begin position="513"/>
        <end position="549"/>
    </location>
</feature>
<dbReference type="Proteomes" id="UP000535437">
    <property type="component" value="Unassembled WGS sequence"/>
</dbReference>
<feature type="transmembrane region" description="Helical" evidence="8">
    <location>
        <begin position="25"/>
        <end position="44"/>
    </location>
</feature>
<feature type="transmembrane region" description="Helical" evidence="8">
    <location>
        <begin position="56"/>
        <end position="77"/>
    </location>
</feature>
<keyword evidence="5 8" id="KW-0472">Membrane</keyword>
<evidence type="ECO:0000256" key="3">
    <source>
        <dbReference type="ARBA" id="ARBA00022692"/>
    </source>
</evidence>
<accession>A0A7Z0GLP2</accession>
<comment type="subcellular location">
    <subcellularLocation>
        <location evidence="1">Membrane</location>
        <topology evidence="1">Multi-pass membrane protein</topology>
    </subcellularLocation>
</comment>
<feature type="transmembrane region" description="Helical" evidence="8">
    <location>
        <begin position="166"/>
        <end position="185"/>
    </location>
</feature>
<evidence type="ECO:0000256" key="8">
    <source>
        <dbReference type="SAM" id="Phobius"/>
    </source>
</evidence>
<dbReference type="PANTHER" id="PTHR42948:SF1">
    <property type="entry name" value="TRANSPORTER"/>
    <property type="match status" value="1"/>
</dbReference>
<comment type="similarity">
    <text evidence="6">Belongs to the sodium:neurotransmitter symporter (SNF) (TC 2.A.22) family.</text>
</comment>
<feature type="transmembrane region" description="Helical" evidence="8">
    <location>
        <begin position="283"/>
        <end position="302"/>
    </location>
</feature>
<gene>
    <name evidence="9" type="ORF">HNR09_001696</name>
</gene>
<protein>
    <recommendedName>
        <fullName evidence="6">Transporter</fullName>
    </recommendedName>
</protein>
<evidence type="ECO:0000256" key="5">
    <source>
        <dbReference type="ARBA" id="ARBA00023136"/>
    </source>
</evidence>
<dbReference type="SUPFAM" id="SSF161070">
    <property type="entry name" value="SNF-like"/>
    <property type="match status" value="1"/>
</dbReference>
<dbReference type="PROSITE" id="PS00610">
    <property type="entry name" value="NA_NEUROTRAN_SYMP_1"/>
    <property type="match status" value="1"/>
</dbReference>
<keyword evidence="6" id="KW-0769">Symport</keyword>
<evidence type="ECO:0000313" key="9">
    <source>
        <dbReference type="EMBL" id="NYJ78285.1"/>
    </source>
</evidence>
<dbReference type="GO" id="GO:0015293">
    <property type="term" value="F:symporter activity"/>
    <property type="evidence" value="ECO:0007669"/>
    <property type="project" value="UniProtKB-KW"/>
</dbReference>
<feature type="compositionally biased region" description="Acidic residues" evidence="7">
    <location>
        <begin position="514"/>
        <end position="524"/>
    </location>
</feature>
<dbReference type="CDD" id="cd10334">
    <property type="entry name" value="SLC6sbd_u1"/>
    <property type="match status" value="1"/>
</dbReference>
<feature type="transmembrane region" description="Helical" evidence="8">
    <location>
        <begin position="192"/>
        <end position="212"/>
    </location>
</feature>
<feature type="transmembrane region" description="Helical" evidence="8">
    <location>
        <begin position="332"/>
        <end position="358"/>
    </location>
</feature>
<dbReference type="EMBL" id="JACCFY010000001">
    <property type="protein sequence ID" value="NYJ78285.1"/>
    <property type="molecule type" value="Genomic_DNA"/>
</dbReference>
<dbReference type="Pfam" id="PF00209">
    <property type="entry name" value="SNF"/>
    <property type="match status" value="2"/>
</dbReference>
<comment type="caution">
    <text evidence="9">The sequence shown here is derived from an EMBL/GenBank/DDBJ whole genome shotgun (WGS) entry which is preliminary data.</text>
</comment>
<dbReference type="PRINTS" id="PR00176">
    <property type="entry name" value="NANEUSMPORT"/>
</dbReference>
<dbReference type="RefSeq" id="WP_179541649.1">
    <property type="nucleotide sequence ID" value="NZ_BAAALL010000002.1"/>
</dbReference>
<feature type="transmembrane region" description="Helical" evidence="8">
    <location>
        <begin position="241"/>
        <end position="262"/>
    </location>
</feature>
<reference evidence="9 10" key="1">
    <citation type="submission" date="2020-07" db="EMBL/GenBank/DDBJ databases">
        <title>Sequencing the genomes of 1000 actinobacteria strains.</title>
        <authorList>
            <person name="Klenk H.-P."/>
        </authorList>
    </citation>
    <scope>NUCLEOTIDE SEQUENCE [LARGE SCALE GENOMIC DNA]</scope>
    <source>
        <strain evidence="9 10">DSM 15475</strain>
    </source>
</reference>
<sequence>MSTSVGSSSAAGGVRVRESFAGRKAFILTAIGSAVGLGNIWRFPYITYENGGGAFLIPYLIALLTAGIPILLFDYAVGHKFRGSPPMAFKRLHPGAEVIGWFQVGICFLISIYYAAIIAWAASYTWFSLSQAWGDDAEGFFFAEYLEYDGGGAEGAGLSVDFVAQVGWPLIAVWVLLLVCLAIGVRRGIATVSLIGMPVLFVMFAILVGYSLTLEGAADGLNALFTPDWGALTDATVWIQAYGQIFFSLSVGFGIMVTYASYLKRRSNSTGSGLVVGFANSSFEMLAAIGVFAALGFLAMAANTAVDEVVSSGLGLAFVAFPTIISEAPASALVGVLFFGSLTIAGFTSQISILEVVISSVKDKTGWSRGLTVAVVGGSSAIVSIVLVGGVSGVTILDTVDAFSNNIGIVGGAFVAVLLVAWVFRRLDVLAAGLNAYGSFKVGPVWKTLIGIVMPVVLGVLLYMDISDKVAEGYGGFDTWVVATFGWGSLALVIVLSVVLTLAPWSSRSAMSMEDPDIDEDNYDELVGSGGVRRTGPAAASSDVEGDGR</sequence>
<evidence type="ECO:0000313" key="10">
    <source>
        <dbReference type="Proteomes" id="UP000535437"/>
    </source>
</evidence>